<sequence>MQDPSIKHPEYISFAPSWELMRDAVAGEDDVKAKGDKYLPLKTGTAAIEDPVAKARVYDLYKTRAEFPEVTAPTIRGAVGIMLAKPAKVDLPESMEHLRERATLDGLTLDALHRRMGMEILTTGRYGLLPGLTEDGVPYLSGYVAESIINWDSTNGVPDYVVLDESGPVRDRETGKWKQVERLRECLAYDGVYRARVWEKTEGGWSAGEEVAASTPRGDALDTLPFIFTGSLDLTPEPDDVPLYGLAKLAVRIYRLDADFSFSLHMTSEPTPVAIGFDDPVSAIQQGLAPKTLGSSVLWILPQGGDAKYLEFSGPGLEKQANAIQEALARAAQFGAQVLQSGQSAESGEALKLRAASQTATLTSIAQTSAAGLERALRNIAKWIGEDPEKVVVTPNLEFFDRSITAQDIQALVAAWQSGAMSHRALFDKLQQGGVIHEDKSYEEEEKDIGDDDADGDPLAGVGSLFPSAEGATN</sequence>
<evidence type="ECO:0000313" key="3">
    <source>
        <dbReference type="EMBL" id="GHC52421.1"/>
    </source>
</evidence>
<reference evidence="4" key="1">
    <citation type="journal article" date="2019" name="Int. J. Syst. Evol. Microbiol.">
        <title>The Global Catalogue of Microorganisms (GCM) 10K type strain sequencing project: providing services to taxonomists for standard genome sequencing and annotation.</title>
        <authorList>
            <consortium name="The Broad Institute Genomics Platform"/>
            <consortium name="The Broad Institute Genome Sequencing Center for Infectious Disease"/>
            <person name="Wu L."/>
            <person name="Ma J."/>
        </authorList>
    </citation>
    <scope>NUCLEOTIDE SEQUENCE [LARGE SCALE GENOMIC DNA]</scope>
    <source>
        <strain evidence="4">KCTC 42083</strain>
    </source>
</reference>
<feature type="domain" description="DUF4055" evidence="2">
    <location>
        <begin position="242"/>
        <end position="384"/>
    </location>
</feature>
<feature type="region of interest" description="Disordered" evidence="1">
    <location>
        <begin position="437"/>
        <end position="474"/>
    </location>
</feature>
<proteinExistence type="predicted"/>
<evidence type="ECO:0000313" key="4">
    <source>
        <dbReference type="Proteomes" id="UP000608923"/>
    </source>
</evidence>
<organism evidence="3 4">
    <name type="scientific">Alcaligenes pakistanensis</name>
    <dbReference type="NCBI Taxonomy" id="1482717"/>
    <lineage>
        <taxon>Bacteria</taxon>
        <taxon>Pseudomonadati</taxon>
        <taxon>Pseudomonadota</taxon>
        <taxon>Betaproteobacteria</taxon>
        <taxon>Burkholderiales</taxon>
        <taxon>Alcaligenaceae</taxon>
        <taxon>Alcaligenes</taxon>
    </lineage>
</organism>
<keyword evidence="4" id="KW-1185">Reference proteome</keyword>
<accession>A0A8H9M8C4</accession>
<feature type="compositionally biased region" description="Acidic residues" evidence="1">
    <location>
        <begin position="441"/>
        <end position="456"/>
    </location>
</feature>
<gene>
    <name evidence="3" type="ORF">GCM10010096_25650</name>
</gene>
<dbReference type="InterPro" id="IPR025129">
    <property type="entry name" value="DUF4055"/>
</dbReference>
<dbReference type="AlphaFoldDB" id="A0A8H9M8C4"/>
<name>A0A8H9M8C4_9BURK</name>
<dbReference type="EMBL" id="BMZN01000004">
    <property type="protein sequence ID" value="GHC52421.1"/>
    <property type="molecule type" value="Genomic_DNA"/>
</dbReference>
<dbReference type="Pfam" id="PF13264">
    <property type="entry name" value="DUF4055"/>
    <property type="match status" value="1"/>
</dbReference>
<dbReference type="RefSeq" id="WP_189392965.1">
    <property type="nucleotide sequence ID" value="NZ_BMZN01000004.1"/>
</dbReference>
<protein>
    <recommendedName>
        <fullName evidence="2">DUF4055 domain-containing protein</fullName>
    </recommendedName>
</protein>
<dbReference type="Proteomes" id="UP000608923">
    <property type="component" value="Unassembled WGS sequence"/>
</dbReference>
<evidence type="ECO:0000259" key="2">
    <source>
        <dbReference type="Pfam" id="PF13264"/>
    </source>
</evidence>
<evidence type="ECO:0000256" key="1">
    <source>
        <dbReference type="SAM" id="MobiDB-lite"/>
    </source>
</evidence>
<comment type="caution">
    <text evidence="3">The sequence shown here is derived from an EMBL/GenBank/DDBJ whole genome shotgun (WGS) entry which is preliminary data.</text>
</comment>